<dbReference type="GO" id="GO:0005886">
    <property type="term" value="C:plasma membrane"/>
    <property type="evidence" value="ECO:0007669"/>
    <property type="project" value="TreeGrafter"/>
</dbReference>
<dbReference type="InterPro" id="IPR017896">
    <property type="entry name" value="4Fe4S_Fe-S-bd"/>
</dbReference>
<name>A0A5M6ZP63_9PROT</name>
<dbReference type="Pfam" id="PF13746">
    <property type="entry name" value="Fer4_18"/>
    <property type="match status" value="1"/>
</dbReference>
<keyword evidence="6" id="KW-0411">Iron-sulfur</keyword>
<dbReference type="PANTHER" id="PTHR30176:SF3">
    <property type="entry name" value="FERREDOXIN-TYPE PROTEIN NAPH"/>
    <property type="match status" value="1"/>
</dbReference>
<dbReference type="SUPFAM" id="SSF54862">
    <property type="entry name" value="4Fe-4S ferredoxins"/>
    <property type="match status" value="1"/>
</dbReference>
<evidence type="ECO:0000256" key="3">
    <source>
        <dbReference type="ARBA" id="ARBA00022723"/>
    </source>
</evidence>
<dbReference type="InterPro" id="IPR051684">
    <property type="entry name" value="Electron_Trans/Redox"/>
</dbReference>
<evidence type="ECO:0000256" key="2">
    <source>
        <dbReference type="ARBA" id="ARBA00022485"/>
    </source>
</evidence>
<feature type="domain" description="4Fe-4S ferredoxin-type" evidence="8">
    <location>
        <begin position="275"/>
        <end position="304"/>
    </location>
</feature>
<evidence type="ECO:0000313" key="9">
    <source>
        <dbReference type="EMBL" id="KAA5805364.1"/>
    </source>
</evidence>
<comment type="caution">
    <text evidence="9">The sequence shown here is derived from an EMBL/GenBank/DDBJ whole genome shotgun (WGS) entry which is preliminary data.</text>
</comment>
<dbReference type="Pfam" id="PF11614">
    <property type="entry name" value="FixG_C"/>
    <property type="match status" value="1"/>
</dbReference>
<keyword evidence="7" id="KW-0812">Transmembrane</keyword>
<dbReference type="GO" id="GO:0051539">
    <property type="term" value="F:4 iron, 4 sulfur cluster binding"/>
    <property type="evidence" value="ECO:0007669"/>
    <property type="project" value="UniProtKB-KW"/>
</dbReference>
<proteinExistence type="predicted"/>
<dbReference type="EMBL" id="VWOJ01000001">
    <property type="protein sequence ID" value="KAA5805364.1"/>
    <property type="molecule type" value="Genomic_DNA"/>
</dbReference>
<dbReference type="Proteomes" id="UP000325122">
    <property type="component" value="Unassembled WGS sequence"/>
</dbReference>
<dbReference type="GO" id="GO:0046872">
    <property type="term" value="F:metal ion binding"/>
    <property type="evidence" value="ECO:0007669"/>
    <property type="project" value="UniProtKB-KW"/>
</dbReference>
<feature type="transmembrane region" description="Helical" evidence="7">
    <location>
        <begin position="180"/>
        <end position="198"/>
    </location>
</feature>
<keyword evidence="1" id="KW-0813">Transport</keyword>
<reference evidence="9 10" key="1">
    <citation type="submission" date="2019-09" db="EMBL/GenBank/DDBJ databases">
        <authorList>
            <person name="Kevbrin V."/>
            <person name="Grouzdev D.S."/>
        </authorList>
    </citation>
    <scope>NUCLEOTIDE SEQUENCE [LARGE SCALE GENOMIC DNA]</scope>
    <source>
        <strain evidence="9 10">G-192</strain>
    </source>
</reference>
<accession>A0A5M6ZP63</accession>
<dbReference type="Pfam" id="PF12801">
    <property type="entry name" value="Fer4_5"/>
    <property type="match status" value="1"/>
</dbReference>
<keyword evidence="4" id="KW-0249">Electron transport</keyword>
<evidence type="ECO:0000259" key="8">
    <source>
        <dbReference type="PROSITE" id="PS51379"/>
    </source>
</evidence>
<keyword evidence="3" id="KW-0479">Metal-binding</keyword>
<keyword evidence="7" id="KW-0472">Membrane</keyword>
<keyword evidence="10" id="KW-1185">Reference proteome</keyword>
<protein>
    <submittedName>
        <fullName evidence="9">Cytochrome c oxidase accessory protein CcoG</fullName>
    </submittedName>
</protein>
<dbReference type="AlphaFoldDB" id="A0A5M6ZP63"/>
<sequence length="497" mass="55587">MNLIHNRPGASGGDAADGVARLDVDAVNAVGQRELYQKRQQIYPKLVHGRFRLAKWVFLVLALGVYYLLPFVRWDRGPEGPSQAVLVDFPNARFYFFFIELWPQEVYYITGLLILAALALFLVTALFGRVWCGYACPQTVWTDLFIAVERLFEGDRNKRILLDRAPMSFNKAWRKTGKHVVWLAIAAATGGAWILYFHDAFDLLRDFFTGQAALTAYIFFALLTFTTYSLAGTLREQVCTYMCPWPRIQGALTDRESLAVTYRTDRGEPRGRHKKGESWDGRGDCIDCKACVAACPMGIDIRQGPQLECIGCALCIDACDDIMDKVGRPRGLIAYDTDDNIARRKAGEPARWRFVRPRVVLYAVLIAGVCAIMLAGLVSREELGLHADRDRNPNFVVLTDGSVRNAYTLNVQNKARVTRHLSLAVSADPQPGVQLLGARDELVLEIGPDRTRTFQVFLTLPREAALRHSIPVMFTITDPQTGETAFTQDVFVTGAAP</sequence>
<gene>
    <name evidence="9" type="primary">ccoG</name>
    <name evidence="9" type="ORF">F1654_05135</name>
</gene>
<dbReference type="PROSITE" id="PS00198">
    <property type="entry name" value="4FE4S_FER_1"/>
    <property type="match status" value="1"/>
</dbReference>
<evidence type="ECO:0000256" key="5">
    <source>
        <dbReference type="ARBA" id="ARBA00023004"/>
    </source>
</evidence>
<feature type="transmembrane region" description="Helical" evidence="7">
    <location>
        <begin position="359"/>
        <end position="378"/>
    </location>
</feature>
<dbReference type="InterPro" id="IPR017900">
    <property type="entry name" value="4Fe4S_Fe_S_CS"/>
</dbReference>
<dbReference type="Gene3D" id="2.60.40.10">
    <property type="entry name" value="Immunoglobulins"/>
    <property type="match status" value="1"/>
</dbReference>
<evidence type="ECO:0000256" key="6">
    <source>
        <dbReference type="ARBA" id="ARBA00023014"/>
    </source>
</evidence>
<dbReference type="NCBIfam" id="TIGR02745">
    <property type="entry name" value="ccoG_rdxA_fixG"/>
    <property type="match status" value="1"/>
</dbReference>
<dbReference type="RefSeq" id="WP_150022396.1">
    <property type="nucleotide sequence ID" value="NZ_VWOJ01000001.1"/>
</dbReference>
<dbReference type="InterPro" id="IPR032879">
    <property type="entry name" value="FixG_C"/>
</dbReference>
<evidence type="ECO:0000256" key="4">
    <source>
        <dbReference type="ARBA" id="ARBA00022982"/>
    </source>
</evidence>
<organism evidence="9 10">
    <name type="scientific">Alkalicaulis satelles</name>
    <dbReference type="NCBI Taxonomy" id="2609175"/>
    <lineage>
        <taxon>Bacteria</taxon>
        <taxon>Pseudomonadati</taxon>
        <taxon>Pseudomonadota</taxon>
        <taxon>Alphaproteobacteria</taxon>
        <taxon>Maricaulales</taxon>
        <taxon>Maricaulaceae</taxon>
        <taxon>Alkalicaulis</taxon>
    </lineage>
</organism>
<evidence type="ECO:0000256" key="7">
    <source>
        <dbReference type="SAM" id="Phobius"/>
    </source>
</evidence>
<dbReference type="PROSITE" id="PS51379">
    <property type="entry name" value="4FE4S_FER_2"/>
    <property type="match status" value="1"/>
</dbReference>
<keyword evidence="2" id="KW-0004">4Fe-4S</keyword>
<dbReference type="InterPro" id="IPR014116">
    <property type="entry name" value="Cyt_c_oxidase_cbb3_FixG"/>
</dbReference>
<evidence type="ECO:0000256" key="1">
    <source>
        <dbReference type="ARBA" id="ARBA00022448"/>
    </source>
</evidence>
<evidence type="ECO:0000313" key="10">
    <source>
        <dbReference type="Proteomes" id="UP000325122"/>
    </source>
</evidence>
<dbReference type="InterPro" id="IPR013783">
    <property type="entry name" value="Ig-like_fold"/>
</dbReference>
<keyword evidence="5" id="KW-0408">Iron</keyword>
<dbReference type="PANTHER" id="PTHR30176">
    <property type="entry name" value="FERREDOXIN-TYPE PROTEIN NAPH"/>
    <property type="match status" value="1"/>
</dbReference>
<feature type="transmembrane region" description="Helical" evidence="7">
    <location>
        <begin position="106"/>
        <end position="127"/>
    </location>
</feature>
<keyword evidence="7" id="KW-1133">Transmembrane helix</keyword>
<feature type="transmembrane region" description="Helical" evidence="7">
    <location>
        <begin position="210"/>
        <end position="231"/>
    </location>
</feature>
<feature type="transmembrane region" description="Helical" evidence="7">
    <location>
        <begin position="53"/>
        <end position="72"/>
    </location>
</feature>